<feature type="transmembrane region" description="Helical" evidence="8">
    <location>
        <begin position="120"/>
        <end position="140"/>
    </location>
</feature>
<keyword evidence="4" id="KW-0997">Cell inner membrane</keyword>
<dbReference type="Pfam" id="PF02653">
    <property type="entry name" value="BPD_transp_2"/>
    <property type="match status" value="1"/>
</dbReference>
<feature type="transmembrane region" description="Helical" evidence="8">
    <location>
        <begin position="46"/>
        <end position="66"/>
    </location>
</feature>
<gene>
    <name evidence="9" type="ORF">ASILVAE211_22835</name>
</gene>
<dbReference type="PANTHER" id="PTHR32196">
    <property type="entry name" value="ABC TRANSPORTER PERMEASE PROTEIN YPHD-RELATED-RELATED"/>
    <property type="match status" value="1"/>
</dbReference>
<keyword evidence="2" id="KW-0813">Transport</keyword>
<comment type="subcellular location">
    <subcellularLocation>
        <location evidence="1">Cell membrane</location>
        <topology evidence="1">Multi-pass membrane protein</topology>
    </subcellularLocation>
</comment>
<evidence type="ECO:0000256" key="4">
    <source>
        <dbReference type="ARBA" id="ARBA00022519"/>
    </source>
</evidence>
<feature type="transmembrane region" description="Helical" evidence="8">
    <location>
        <begin position="73"/>
        <end position="89"/>
    </location>
</feature>
<keyword evidence="10" id="KW-1185">Reference proteome</keyword>
<accession>A0A964E1R3</accession>
<dbReference type="GO" id="GO:0005886">
    <property type="term" value="C:plasma membrane"/>
    <property type="evidence" value="ECO:0007669"/>
    <property type="project" value="UniProtKB-SubCell"/>
</dbReference>
<organism evidence="9 10">
    <name type="scientific">Acidisoma silvae</name>
    <dbReference type="NCBI Taxonomy" id="2802396"/>
    <lineage>
        <taxon>Bacteria</taxon>
        <taxon>Pseudomonadati</taxon>
        <taxon>Pseudomonadota</taxon>
        <taxon>Alphaproteobacteria</taxon>
        <taxon>Acetobacterales</taxon>
        <taxon>Acidocellaceae</taxon>
        <taxon>Acidisoma</taxon>
    </lineage>
</organism>
<feature type="transmembrane region" description="Helical" evidence="8">
    <location>
        <begin position="267"/>
        <end position="286"/>
    </location>
</feature>
<feature type="transmembrane region" description="Helical" evidence="8">
    <location>
        <begin position="292"/>
        <end position="312"/>
    </location>
</feature>
<keyword evidence="3" id="KW-1003">Cell membrane</keyword>
<evidence type="ECO:0000256" key="5">
    <source>
        <dbReference type="ARBA" id="ARBA00022692"/>
    </source>
</evidence>
<feature type="transmembrane region" description="Helical" evidence="8">
    <location>
        <begin position="160"/>
        <end position="179"/>
    </location>
</feature>
<dbReference type="EMBL" id="JAESVB010000022">
    <property type="protein sequence ID" value="MCB8878043.1"/>
    <property type="molecule type" value="Genomic_DNA"/>
</dbReference>
<protein>
    <submittedName>
        <fullName evidence="9">ABC transporter permease</fullName>
    </submittedName>
</protein>
<feature type="transmembrane region" description="Helical" evidence="8">
    <location>
        <begin position="14"/>
        <end position="34"/>
    </location>
</feature>
<evidence type="ECO:0000256" key="6">
    <source>
        <dbReference type="ARBA" id="ARBA00022989"/>
    </source>
</evidence>
<reference evidence="9" key="2">
    <citation type="submission" date="2021-01" db="EMBL/GenBank/DDBJ databases">
        <authorList>
            <person name="Mieszkin S."/>
            <person name="Pouder E."/>
            <person name="Alain K."/>
        </authorList>
    </citation>
    <scope>NUCLEOTIDE SEQUENCE</scope>
    <source>
        <strain evidence="9">HW T2.11</strain>
    </source>
</reference>
<feature type="transmembrane region" description="Helical" evidence="8">
    <location>
        <begin position="210"/>
        <end position="230"/>
    </location>
</feature>
<dbReference type="InterPro" id="IPR001851">
    <property type="entry name" value="ABC_transp_permease"/>
</dbReference>
<dbReference type="Proteomes" id="UP000708298">
    <property type="component" value="Unassembled WGS sequence"/>
</dbReference>
<evidence type="ECO:0000256" key="8">
    <source>
        <dbReference type="SAM" id="Phobius"/>
    </source>
</evidence>
<proteinExistence type="predicted"/>
<evidence type="ECO:0000256" key="7">
    <source>
        <dbReference type="ARBA" id="ARBA00023136"/>
    </source>
</evidence>
<evidence type="ECO:0000313" key="10">
    <source>
        <dbReference type="Proteomes" id="UP000708298"/>
    </source>
</evidence>
<evidence type="ECO:0000256" key="3">
    <source>
        <dbReference type="ARBA" id="ARBA00022475"/>
    </source>
</evidence>
<dbReference type="AlphaFoldDB" id="A0A964E1R3"/>
<evidence type="ECO:0000256" key="2">
    <source>
        <dbReference type="ARBA" id="ARBA00022448"/>
    </source>
</evidence>
<keyword evidence="7 8" id="KW-0472">Membrane</keyword>
<keyword evidence="6 8" id="KW-1133">Transmembrane helix</keyword>
<dbReference type="PANTHER" id="PTHR32196:SF21">
    <property type="entry name" value="ABC TRANSPORTER PERMEASE PROTEIN YPHD-RELATED"/>
    <property type="match status" value="1"/>
</dbReference>
<feature type="transmembrane region" description="Helical" evidence="8">
    <location>
        <begin position="95"/>
        <end position="113"/>
    </location>
</feature>
<evidence type="ECO:0000256" key="1">
    <source>
        <dbReference type="ARBA" id="ARBA00004651"/>
    </source>
</evidence>
<reference evidence="9" key="1">
    <citation type="journal article" date="2021" name="Microorganisms">
        <title>Acidisoma silvae sp. nov. and Acidisomacellulosilytica sp. nov., Two Acidophilic Bacteria Isolated from Decaying Wood, Hydrolyzing Cellulose and Producing Poly-3-hydroxybutyrate.</title>
        <authorList>
            <person name="Mieszkin S."/>
            <person name="Pouder E."/>
            <person name="Uroz S."/>
            <person name="Simon-Colin C."/>
            <person name="Alain K."/>
        </authorList>
    </citation>
    <scope>NUCLEOTIDE SEQUENCE</scope>
    <source>
        <strain evidence="9">HW T2.11</strain>
    </source>
</reference>
<dbReference type="GO" id="GO:0022857">
    <property type="term" value="F:transmembrane transporter activity"/>
    <property type="evidence" value="ECO:0007669"/>
    <property type="project" value="InterPro"/>
</dbReference>
<keyword evidence="5 8" id="KW-0812">Transmembrane</keyword>
<sequence>MALRRPSRLSPDRLRVVVPILALLAMLVATGFLQPRVMSYFGFTLLLRYSLPLLFATMAQLCILVVGDIDLGIGPFVSLVNCIVASWLADQPWLCGIALVGAIFAYAAMGAFIQYRRLPSIVVTLGFSFIWLGAALLVRPTPGGTVPDWLIAATGFRTPLVPMPALLAIVVAFIAHHLIMRTAYGTVLRGIGSNAAAVERAGWSLLVGRALLYGAAGFCGVLAGLTLSGLNTTGDPWVGAQYTLLSIAGAIIGGAEFSGGIVSPIGAVFGAMIMLLSSSLLSFLNISTDWQLSLQGGLLTLVLALRTLSVWVGK</sequence>
<name>A0A964E1R3_9PROT</name>
<feature type="transmembrane region" description="Helical" evidence="8">
    <location>
        <begin position="236"/>
        <end position="255"/>
    </location>
</feature>
<evidence type="ECO:0000313" key="9">
    <source>
        <dbReference type="EMBL" id="MCB8878043.1"/>
    </source>
</evidence>
<dbReference type="CDD" id="cd06579">
    <property type="entry name" value="TM_PBP1_transp_AraH_like"/>
    <property type="match status" value="1"/>
</dbReference>
<comment type="caution">
    <text evidence="9">The sequence shown here is derived from an EMBL/GenBank/DDBJ whole genome shotgun (WGS) entry which is preliminary data.</text>
</comment>